<feature type="DNA-binding region" description="OmpR/PhoB-type" evidence="6">
    <location>
        <begin position="1"/>
        <end position="87"/>
    </location>
</feature>
<keyword evidence="4 6" id="KW-0238">DNA-binding</keyword>
<accession>A0A927EZE1</accession>
<evidence type="ECO:0000259" key="7">
    <source>
        <dbReference type="PROSITE" id="PS51755"/>
    </source>
</evidence>
<dbReference type="InterPro" id="IPR011990">
    <property type="entry name" value="TPR-like_helical_dom_sf"/>
</dbReference>
<dbReference type="SUPFAM" id="SSF48452">
    <property type="entry name" value="TPR-like"/>
    <property type="match status" value="1"/>
</dbReference>
<reference evidence="8" key="1">
    <citation type="submission" date="2020-09" db="EMBL/GenBank/DDBJ databases">
        <title>Secondary metabolite and genome analysis of marine Streptomyces chumphonensis KK1-2T.</title>
        <authorList>
            <person name="Phongsopitanun W."/>
            <person name="Kanchanasin P."/>
            <person name="Pittayakhajonwut P."/>
            <person name="Suwanborirux K."/>
            <person name="Tanasupawat S."/>
        </authorList>
    </citation>
    <scope>NUCLEOTIDE SEQUENCE</scope>
    <source>
        <strain evidence="8">KK1-2</strain>
    </source>
</reference>
<evidence type="ECO:0000256" key="5">
    <source>
        <dbReference type="ARBA" id="ARBA00023163"/>
    </source>
</evidence>
<dbReference type="PANTHER" id="PTHR35807:SF1">
    <property type="entry name" value="TRANSCRIPTIONAL REGULATOR REDD"/>
    <property type="match status" value="1"/>
</dbReference>
<dbReference type="GO" id="GO:0006355">
    <property type="term" value="P:regulation of DNA-templated transcription"/>
    <property type="evidence" value="ECO:0007669"/>
    <property type="project" value="InterPro"/>
</dbReference>
<feature type="domain" description="OmpR/PhoB-type" evidence="7">
    <location>
        <begin position="1"/>
        <end position="87"/>
    </location>
</feature>
<dbReference type="Gene3D" id="1.10.10.10">
    <property type="entry name" value="Winged helix-like DNA-binding domain superfamily/Winged helix DNA-binding domain"/>
    <property type="match status" value="1"/>
</dbReference>
<proteinExistence type="inferred from homology"/>
<keyword evidence="3" id="KW-0805">Transcription regulation</keyword>
<gene>
    <name evidence="8" type="ORF">IF129_07685</name>
</gene>
<protein>
    <submittedName>
        <fullName evidence="8">AfsR/SARP family transcriptional regulator</fullName>
    </submittedName>
</protein>
<dbReference type="Gene3D" id="1.25.40.10">
    <property type="entry name" value="Tetratricopeptide repeat domain"/>
    <property type="match status" value="1"/>
</dbReference>
<dbReference type="InterPro" id="IPR016032">
    <property type="entry name" value="Sig_transdc_resp-reg_C-effctor"/>
</dbReference>
<evidence type="ECO:0000313" key="8">
    <source>
        <dbReference type="EMBL" id="MBD3931444.1"/>
    </source>
</evidence>
<dbReference type="SUPFAM" id="SSF46894">
    <property type="entry name" value="C-terminal effector domain of the bipartite response regulators"/>
    <property type="match status" value="1"/>
</dbReference>
<sequence length="245" mass="27056">MYLNDRPVPLGSARQRAVLSTLLLTPGQPVTTEQLTEAVWPGKAPARTAANLHSYVSHLRRVLEPHGPPRQRHHLLRREQGGYVLAGDPESLDAVRFERLLHEGRALSTAGRHQEASRTLREALALWRGGAHPEVSDYTPGAHAAARYEELRLVALESLWEAELASESDVSVPTADLAELSARFPTHERFSLLLMKALYRSGRRAEAIDAYHRTRRTLAEDYGIDPGGELQGLFGRILCGEPAAG</sequence>
<dbReference type="SMART" id="SM00862">
    <property type="entry name" value="Trans_reg_C"/>
    <property type="match status" value="1"/>
</dbReference>
<keyword evidence="2" id="KW-0902">Two-component regulatory system</keyword>
<dbReference type="InterPro" id="IPR001867">
    <property type="entry name" value="OmpR/PhoB-type_DNA-bd"/>
</dbReference>
<dbReference type="RefSeq" id="WP_191208718.1">
    <property type="nucleotide sequence ID" value="NZ_BAABKL010000016.1"/>
</dbReference>
<dbReference type="InterPro" id="IPR036388">
    <property type="entry name" value="WH-like_DNA-bd_sf"/>
</dbReference>
<dbReference type="CDD" id="cd15831">
    <property type="entry name" value="BTAD"/>
    <property type="match status" value="1"/>
</dbReference>
<evidence type="ECO:0000256" key="3">
    <source>
        <dbReference type="ARBA" id="ARBA00023015"/>
    </source>
</evidence>
<evidence type="ECO:0000256" key="1">
    <source>
        <dbReference type="ARBA" id="ARBA00005820"/>
    </source>
</evidence>
<dbReference type="Proteomes" id="UP000632289">
    <property type="component" value="Unassembled WGS sequence"/>
</dbReference>
<keyword evidence="5" id="KW-0804">Transcription</keyword>
<keyword evidence="9" id="KW-1185">Reference proteome</keyword>
<evidence type="ECO:0000256" key="4">
    <source>
        <dbReference type="ARBA" id="ARBA00023125"/>
    </source>
</evidence>
<comment type="caution">
    <text evidence="8">The sequence shown here is derived from an EMBL/GenBank/DDBJ whole genome shotgun (WGS) entry which is preliminary data.</text>
</comment>
<name>A0A927EZE1_9ACTN</name>
<dbReference type="EMBL" id="JACXYU010000002">
    <property type="protein sequence ID" value="MBD3931444.1"/>
    <property type="molecule type" value="Genomic_DNA"/>
</dbReference>
<dbReference type="PROSITE" id="PS51755">
    <property type="entry name" value="OMPR_PHOB"/>
    <property type="match status" value="1"/>
</dbReference>
<dbReference type="InterPro" id="IPR005158">
    <property type="entry name" value="BTAD"/>
</dbReference>
<comment type="similarity">
    <text evidence="1">Belongs to the AfsR/DnrI/RedD regulatory family.</text>
</comment>
<dbReference type="SMART" id="SM01043">
    <property type="entry name" value="BTAD"/>
    <property type="match status" value="1"/>
</dbReference>
<dbReference type="PANTHER" id="PTHR35807">
    <property type="entry name" value="TRANSCRIPTIONAL REGULATOR REDD-RELATED"/>
    <property type="match status" value="1"/>
</dbReference>
<dbReference type="GO" id="GO:0000160">
    <property type="term" value="P:phosphorelay signal transduction system"/>
    <property type="evidence" value="ECO:0007669"/>
    <property type="project" value="UniProtKB-KW"/>
</dbReference>
<dbReference type="Pfam" id="PF03704">
    <property type="entry name" value="BTAD"/>
    <property type="match status" value="1"/>
</dbReference>
<evidence type="ECO:0000256" key="6">
    <source>
        <dbReference type="PROSITE-ProRule" id="PRU01091"/>
    </source>
</evidence>
<dbReference type="AlphaFoldDB" id="A0A927EZE1"/>
<dbReference type="Pfam" id="PF00486">
    <property type="entry name" value="Trans_reg_C"/>
    <property type="match status" value="1"/>
</dbReference>
<evidence type="ECO:0000256" key="2">
    <source>
        <dbReference type="ARBA" id="ARBA00023012"/>
    </source>
</evidence>
<dbReference type="GO" id="GO:0003677">
    <property type="term" value="F:DNA binding"/>
    <property type="evidence" value="ECO:0007669"/>
    <property type="project" value="UniProtKB-UniRule"/>
</dbReference>
<organism evidence="8 9">
    <name type="scientific">Streptomyces chumphonensis</name>
    <dbReference type="NCBI Taxonomy" id="1214925"/>
    <lineage>
        <taxon>Bacteria</taxon>
        <taxon>Bacillati</taxon>
        <taxon>Actinomycetota</taxon>
        <taxon>Actinomycetes</taxon>
        <taxon>Kitasatosporales</taxon>
        <taxon>Streptomycetaceae</taxon>
        <taxon>Streptomyces</taxon>
    </lineage>
</organism>
<dbReference type="InterPro" id="IPR051677">
    <property type="entry name" value="AfsR-DnrI-RedD_regulator"/>
</dbReference>
<evidence type="ECO:0000313" key="9">
    <source>
        <dbReference type="Proteomes" id="UP000632289"/>
    </source>
</evidence>